<sequence>MATSCCPEGSLPYLASDYSAKGTCVSAGAVDLYEAPVHGSPEHALILFSDIFGWNGSRLRSIADAFAMQGYLVVVPKMLTPALDGGCDGDALPAGGAFDAEWLKQFPWPVQQPKVEAALEYLKGKGAAKIGVVGFCYGGHPACWLSATHAEIVCGAVLHPSMQLEEKLFGGSTEALLKSVKCPFFLAPAGNDLPLWAESGPLGAALKASSRGDECVFTEYPEMKHGWSVRGDLADPAVARDVAAVLGEVSAFLSKHFSKM</sequence>
<dbReference type="Gene3D" id="3.40.50.1820">
    <property type="entry name" value="alpha/beta hydrolase"/>
    <property type="match status" value="1"/>
</dbReference>
<dbReference type="AlphaFoldDB" id="A0AB34J7K9"/>
<keyword evidence="3" id="KW-1185">Reference proteome</keyword>
<evidence type="ECO:0000313" key="3">
    <source>
        <dbReference type="Proteomes" id="UP001515480"/>
    </source>
</evidence>
<dbReference type="EMBL" id="JBGBPQ010000011">
    <property type="protein sequence ID" value="KAL1515353.1"/>
    <property type="molecule type" value="Genomic_DNA"/>
</dbReference>
<dbReference type="PANTHER" id="PTHR17630:SF44">
    <property type="entry name" value="PROTEIN AIM2"/>
    <property type="match status" value="1"/>
</dbReference>
<evidence type="ECO:0000313" key="2">
    <source>
        <dbReference type="EMBL" id="KAL1515353.1"/>
    </source>
</evidence>
<reference evidence="2 3" key="1">
    <citation type="journal article" date="2024" name="Science">
        <title>Giant polyketide synthase enzymes in the biosynthesis of giant marine polyether toxins.</title>
        <authorList>
            <person name="Fallon T.R."/>
            <person name="Shende V.V."/>
            <person name="Wierzbicki I.H."/>
            <person name="Pendleton A.L."/>
            <person name="Watervoot N.F."/>
            <person name="Auber R.P."/>
            <person name="Gonzalez D.J."/>
            <person name="Wisecaver J.H."/>
            <person name="Moore B.S."/>
        </authorList>
    </citation>
    <scope>NUCLEOTIDE SEQUENCE [LARGE SCALE GENOMIC DNA]</scope>
    <source>
        <strain evidence="2 3">12B1</strain>
    </source>
</reference>
<dbReference type="GO" id="GO:0016787">
    <property type="term" value="F:hydrolase activity"/>
    <property type="evidence" value="ECO:0007669"/>
    <property type="project" value="InterPro"/>
</dbReference>
<evidence type="ECO:0000259" key="1">
    <source>
        <dbReference type="Pfam" id="PF01738"/>
    </source>
</evidence>
<protein>
    <recommendedName>
        <fullName evidence="1">Dienelactone hydrolase domain-containing protein</fullName>
    </recommendedName>
</protein>
<name>A0AB34J7K9_PRYPA</name>
<gene>
    <name evidence="2" type="ORF">AB1Y20_001983</name>
</gene>
<accession>A0AB34J7K9</accession>
<dbReference type="PANTHER" id="PTHR17630">
    <property type="entry name" value="DIENELACTONE HYDROLASE"/>
    <property type="match status" value="1"/>
</dbReference>
<proteinExistence type="predicted"/>
<dbReference type="Pfam" id="PF01738">
    <property type="entry name" value="DLH"/>
    <property type="match status" value="1"/>
</dbReference>
<feature type="domain" description="Dienelactone hydrolase" evidence="1">
    <location>
        <begin position="39"/>
        <end position="239"/>
    </location>
</feature>
<dbReference type="Proteomes" id="UP001515480">
    <property type="component" value="Unassembled WGS sequence"/>
</dbReference>
<dbReference type="SUPFAM" id="SSF53474">
    <property type="entry name" value="alpha/beta-Hydrolases"/>
    <property type="match status" value="1"/>
</dbReference>
<organism evidence="2 3">
    <name type="scientific">Prymnesium parvum</name>
    <name type="common">Toxic golden alga</name>
    <dbReference type="NCBI Taxonomy" id="97485"/>
    <lineage>
        <taxon>Eukaryota</taxon>
        <taxon>Haptista</taxon>
        <taxon>Haptophyta</taxon>
        <taxon>Prymnesiophyceae</taxon>
        <taxon>Prymnesiales</taxon>
        <taxon>Prymnesiaceae</taxon>
        <taxon>Prymnesium</taxon>
    </lineage>
</organism>
<comment type="caution">
    <text evidence="2">The sequence shown here is derived from an EMBL/GenBank/DDBJ whole genome shotgun (WGS) entry which is preliminary data.</text>
</comment>
<dbReference type="InterPro" id="IPR029058">
    <property type="entry name" value="AB_hydrolase_fold"/>
</dbReference>
<dbReference type="InterPro" id="IPR002925">
    <property type="entry name" value="Dienelactn_hydro"/>
</dbReference>